<organism evidence="7 8">
    <name type="scientific">Actinomortierella ambigua</name>
    <dbReference type="NCBI Taxonomy" id="1343610"/>
    <lineage>
        <taxon>Eukaryota</taxon>
        <taxon>Fungi</taxon>
        <taxon>Fungi incertae sedis</taxon>
        <taxon>Mucoromycota</taxon>
        <taxon>Mortierellomycotina</taxon>
        <taxon>Mortierellomycetes</taxon>
        <taxon>Mortierellales</taxon>
        <taxon>Mortierellaceae</taxon>
        <taxon>Actinomortierella</taxon>
    </lineage>
</organism>
<keyword evidence="8" id="KW-1185">Reference proteome</keyword>
<keyword evidence="2" id="KW-0677">Repeat</keyword>
<comment type="subunit">
    <text evidence="4">Binds to mitochondrial small subunit 15S rRNA.</text>
</comment>
<dbReference type="PANTHER" id="PTHR47447:SF17">
    <property type="entry name" value="OS12G0638900 PROTEIN"/>
    <property type="match status" value="1"/>
</dbReference>
<comment type="similarity">
    <text evidence="1">Belongs to the CCM1 family.</text>
</comment>
<feature type="region of interest" description="Disordered" evidence="6">
    <location>
        <begin position="1169"/>
        <end position="1205"/>
    </location>
</feature>
<protein>
    <recommendedName>
        <fullName evidence="9">Pentacotripeptide-repeat region of PRORP domain-containing protein</fullName>
    </recommendedName>
</protein>
<feature type="repeat" description="PPR" evidence="5">
    <location>
        <begin position="937"/>
        <end position="971"/>
    </location>
</feature>
<dbReference type="Gene3D" id="1.25.40.10">
    <property type="entry name" value="Tetratricopeptide repeat domain"/>
    <property type="match status" value="2"/>
</dbReference>
<evidence type="ECO:0000256" key="4">
    <source>
        <dbReference type="ARBA" id="ARBA00044511"/>
    </source>
</evidence>
<evidence type="ECO:0000313" key="8">
    <source>
        <dbReference type="Proteomes" id="UP000807716"/>
    </source>
</evidence>
<feature type="compositionally biased region" description="Low complexity" evidence="6">
    <location>
        <begin position="536"/>
        <end position="547"/>
    </location>
</feature>
<feature type="repeat" description="PPR" evidence="5">
    <location>
        <begin position="1078"/>
        <end position="1112"/>
    </location>
</feature>
<evidence type="ECO:0000256" key="3">
    <source>
        <dbReference type="ARBA" id="ARBA00044493"/>
    </source>
</evidence>
<evidence type="ECO:0000256" key="2">
    <source>
        <dbReference type="ARBA" id="ARBA00022737"/>
    </source>
</evidence>
<dbReference type="InterPro" id="IPR011990">
    <property type="entry name" value="TPR-like_helical_dom_sf"/>
</dbReference>
<dbReference type="NCBIfam" id="TIGR00756">
    <property type="entry name" value="PPR"/>
    <property type="match status" value="1"/>
</dbReference>
<gene>
    <name evidence="7" type="ORF">DFQ27_006192</name>
</gene>
<feature type="compositionally biased region" description="Polar residues" evidence="6">
    <location>
        <begin position="919"/>
        <end position="931"/>
    </location>
</feature>
<evidence type="ECO:0000256" key="1">
    <source>
        <dbReference type="ARBA" id="ARBA00006192"/>
    </source>
</evidence>
<feature type="region of interest" description="Disordered" evidence="6">
    <location>
        <begin position="526"/>
        <end position="547"/>
    </location>
</feature>
<dbReference type="Proteomes" id="UP000807716">
    <property type="component" value="Unassembled WGS sequence"/>
</dbReference>
<comment type="caution">
    <text evidence="7">The sequence shown here is derived from an EMBL/GenBank/DDBJ whole genome shotgun (WGS) entry which is preliminary data.</text>
</comment>
<name>A0A9P6PX33_9FUNG</name>
<accession>A0A9P6PX33</accession>
<reference evidence="7" key="1">
    <citation type="journal article" date="2020" name="Fungal Divers.">
        <title>Resolving the Mortierellaceae phylogeny through synthesis of multi-gene phylogenetics and phylogenomics.</title>
        <authorList>
            <person name="Vandepol N."/>
            <person name="Liber J."/>
            <person name="Desiro A."/>
            <person name="Na H."/>
            <person name="Kennedy M."/>
            <person name="Barry K."/>
            <person name="Grigoriev I.V."/>
            <person name="Miller A.N."/>
            <person name="O'Donnell K."/>
            <person name="Stajich J.E."/>
            <person name="Bonito G."/>
        </authorList>
    </citation>
    <scope>NUCLEOTIDE SEQUENCE</scope>
    <source>
        <strain evidence="7">BC1065</strain>
    </source>
</reference>
<dbReference type="OrthoDB" id="185373at2759"/>
<comment type="function">
    <text evidence="3">Regulates mitochondrial small subunit maturation by controlling 15S rRNA 5'-end processing. Localizes to the 5' precursor of the 15S rRNA in a position that is subsequently occupied by mS47 in the mature yeast mtSSU. Uses structure and sequence-specific RNA recognition, binding to a single-stranded region of the precursor and specifically recognizing bases -6 to -1. The exchange of Ccm1 for mS47 is coupled to the irreversible removal of precursor rRNA that is accompanied by conformational changes of the mitoribosomal proteins uS5m and mS26. These conformational changes signal completion of 5'-end rRNA processing through protection of the mature 5'-end of the 15S rRNA and stabilization of mS47. The removal of the 5' precursor together with the dissociation of Ccm1 may be catalyzed by the 5'-3' exoribonuclease Pet127. Involved in the specific removal of group I introns in mitochondrial encoded transcripts.</text>
</comment>
<sequence length="1412" mass="159994">MSTEGTRQAQHVLHAKRPFRSLNPSTPTKQELCRECETARVQQGRRISVSQPHSNIHIRAINSQSLLQQRQLYERVQDISNSASFQDPSDGSTTKARSSLKDRARHVLNLFHRKDFGGAIQLCKELEASIRQQKCKPSTLEHRITELELFRDPIITRAFEILGAHTPASDSSSHIAQSFAQLIDHSIALQLLPDRTSAILQYGPRVHVLDYLFARREAERAMAWIWLWDKIDAVDWRQQVVTEQQRASLHTRFADVDREDFVLDVSRMLNKSYMPMSGMGTNLEGARGLKTPVRLFSPESVAGCFEIARYHQQPLSELLRIHQLDKDRFGSKSFLYGNIQTDKKMDLLSSWTEGILSQRSLKSRASRAMTGAADYPESLWRELAMVGMLSSELTVEDVVLATGISRHDTVKTHGDVVGCGEGRYQDALVTFVESLPVTDARLLLGVAIRKTMSPIEAISAEDKTEDYRMLLQGIIHQVVTRLQHRGLISHALELRFRAACAHDEALLSRVDSAVIRWRTARVADRLRHQQHRQHNNAHQQQQSNVSSSPQVQSFLANVIEPRLARMCALAAMQSKKSDAVVDGRNVSPRVSSSDFFSEWFTTMAEWSPCAGPMLRFLETPNKHLLPTTTAYRVALNSLLQGGELDMAVALHLCAYDLVGTSVSQVDKKQHHFPPSEEILHLIDHLTQGQSIAYVERAQWIVDHHLRREKRRQQLSFRDRQPANEHFSQILDTAIISSLVRGWISHGDFGRVQEQAEKMRQYGLQPNKYFYSSFLKALVDLEPTVHNDRLVGGGDGQARQVGRQIAVHHMLQTRYLEGQSQMLSPTASSHYIPTALDEGWRILFQIIREQEERHAKILGCTDPSVAKGWSSADPNRFTSMEQRTSSLRGGAEASVTGLDRMKSLVHQMARATFHGDDSQTARADPSTANTQGSRFQPNIHIFSILLDAYSRRGNTEAILELLADMTKLGMEPNEVVYTILANAFAKSKNLRVMDQVIRKAEQSGVDTGRYMYNIALNTMVKMKASSEKIHEFLQQMARRDQKQQENDTFAGIDYSTSPRQAAAHSSDMDPPSNPFQGLDQVTLSTLMSYHVDRDDADSADQILRTMTSAGFVPDKSMYFLVLGARIQQHHTLAGLDLLRFMRMHSRHTPDSRAWKGLLTCAMEEQVRLDREQDRLRRQGRRSVSVQGGNKHHHDQQSRQQQSASLEEHVGVGPVEGAPLAHKVASNIPSPASESLVVKVLQDLWTTVDRFESRSILQPLTGNERLPWTSRRRDKSSQEQYVRDVFASSSWMTLDQAETKELAAWMQGGTNNRRSSIVKIVEPNDGKGRHGLLRRILDHLLRDDRCTPAARQDVERRCYEALWVVRQVEQHGLSLGDKWKWQVVGRQIERLTSWSPQQIRALLQTPRPTTPPPQ</sequence>
<dbReference type="Pfam" id="PF13041">
    <property type="entry name" value="PPR_2"/>
    <property type="match status" value="1"/>
</dbReference>
<evidence type="ECO:0000313" key="7">
    <source>
        <dbReference type="EMBL" id="KAG0255584.1"/>
    </source>
</evidence>
<dbReference type="PROSITE" id="PS51375">
    <property type="entry name" value="PPR"/>
    <property type="match status" value="2"/>
</dbReference>
<dbReference type="PANTHER" id="PTHR47447">
    <property type="entry name" value="OS03G0856100 PROTEIN"/>
    <property type="match status" value="1"/>
</dbReference>
<proteinExistence type="inferred from homology"/>
<dbReference type="EMBL" id="JAAAJB010000453">
    <property type="protein sequence ID" value="KAG0255584.1"/>
    <property type="molecule type" value="Genomic_DNA"/>
</dbReference>
<feature type="region of interest" description="Disordered" evidence="6">
    <location>
        <begin position="912"/>
        <end position="931"/>
    </location>
</feature>
<evidence type="ECO:0000256" key="5">
    <source>
        <dbReference type="PROSITE-ProRule" id="PRU00708"/>
    </source>
</evidence>
<evidence type="ECO:0000256" key="6">
    <source>
        <dbReference type="SAM" id="MobiDB-lite"/>
    </source>
</evidence>
<dbReference type="InterPro" id="IPR002885">
    <property type="entry name" value="PPR_rpt"/>
</dbReference>
<feature type="region of interest" description="Disordered" evidence="6">
    <location>
        <begin position="1"/>
        <end position="27"/>
    </location>
</feature>
<evidence type="ECO:0008006" key="9">
    <source>
        <dbReference type="Google" id="ProtNLM"/>
    </source>
</evidence>